<accession>A0AA40CF18</accession>
<dbReference type="Gene3D" id="2.130.10.10">
    <property type="entry name" value="YVTN repeat-like/Quinoprotein amine dehydrogenase"/>
    <property type="match status" value="1"/>
</dbReference>
<dbReference type="EMBL" id="JAULSR010000001">
    <property type="protein sequence ID" value="KAK0635063.1"/>
    <property type="molecule type" value="Genomic_DNA"/>
</dbReference>
<evidence type="ECO:0000256" key="1">
    <source>
        <dbReference type="SAM" id="MobiDB-lite"/>
    </source>
</evidence>
<evidence type="ECO:0000313" key="3">
    <source>
        <dbReference type="EMBL" id="KAK0635063.1"/>
    </source>
</evidence>
<proteinExistence type="predicted"/>
<dbReference type="InterPro" id="IPR036322">
    <property type="entry name" value="WD40_repeat_dom_sf"/>
</dbReference>
<keyword evidence="4" id="KW-1185">Reference proteome</keyword>
<dbReference type="PANTHER" id="PTHR13950">
    <property type="entry name" value="RABCONNECTIN-RELATED"/>
    <property type="match status" value="1"/>
</dbReference>
<evidence type="ECO:0000313" key="4">
    <source>
        <dbReference type="Proteomes" id="UP001174934"/>
    </source>
</evidence>
<feature type="domain" description="RAVE complex protein Rav1 C-terminal" evidence="2">
    <location>
        <begin position="659"/>
        <end position="1301"/>
    </location>
</feature>
<dbReference type="SUPFAM" id="SSF50978">
    <property type="entry name" value="WD40 repeat-like"/>
    <property type="match status" value="2"/>
</dbReference>
<dbReference type="GO" id="GO:0043291">
    <property type="term" value="C:RAVE complex"/>
    <property type="evidence" value="ECO:0007669"/>
    <property type="project" value="TreeGrafter"/>
</dbReference>
<dbReference type="InterPro" id="IPR022033">
    <property type="entry name" value="Rav1p_C"/>
</dbReference>
<gene>
    <name evidence="3" type="ORF">B0T17DRAFT_549569</name>
</gene>
<organism evidence="3 4">
    <name type="scientific">Bombardia bombarda</name>
    <dbReference type="NCBI Taxonomy" id="252184"/>
    <lineage>
        <taxon>Eukaryota</taxon>
        <taxon>Fungi</taxon>
        <taxon>Dikarya</taxon>
        <taxon>Ascomycota</taxon>
        <taxon>Pezizomycotina</taxon>
        <taxon>Sordariomycetes</taxon>
        <taxon>Sordariomycetidae</taxon>
        <taxon>Sordariales</taxon>
        <taxon>Lasiosphaeriaceae</taxon>
        <taxon>Bombardia</taxon>
    </lineage>
</organism>
<dbReference type="PANTHER" id="PTHR13950:SF9">
    <property type="entry name" value="RABCONNECTIN-3A"/>
    <property type="match status" value="1"/>
</dbReference>
<protein>
    <submittedName>
        <fullName evidence="3">RAVE protein 1 C terminal-domain-containing protein</fullName>
    </submittedName>
</protein>
<evidence type="ECO:0000259" key="2">
    <source>
        <dbReference type="Pfam" id="PF12234"/>
    </source>
</evidence>
<dbReference type="Pfam" id="PF12234">
    <property type="entry name" value="Rav1p_C"/>
    <property type="match status" value="1"/>
</dbReference>
<dbReference type="InterPro" id="IPR015943">
    <property type="entry name" value="WD40/YVTN_repeat-like_dom_sf"/>
</dbReference>
<reference evidence="3" key="1">
    <citation type="submission" date="2023-06" db="EMBL/GenBank/DDBJ databases">
        <title>Genome-scale phylogeny and comparative genomics of the fungal order Sordariales.</title>
        <authorList>
            <consortium name="Lawrence Berkeley National Laboratory"/>
            <person name="Hensen N."/>
            <person name="Bonometti L."/>
            <person name="Westerberg I."/>
            <person name="Brannstrom I.O."/>
            <person name="Guillou S."/>
            <person name="Cros-Aarteil S."/>
            <person name="Calhoun S."/>
            <person name="Haridas S."/>
            <person name="Kuo A."/>
            <person name="Mondo S."/>
            <person name="Pangilinan J."/>
            <person name="Riley R."/>
            <person name="LaButti K."/>
            <person name="Andreopoulos B."/>
            <person name="Lipzen A."/>
            <person name="Chen C."/>
            <person name="Yanf M."/>
            <person name="Daum C."/>
            <person name="Ng V."/>
            <person name="Clum A."/>
            <person name="Steindorff A."/>
            <person name="Ohm R."/>
            <person name="Martin F."/>
            <person name="Silar P."/>
            <person name="Natvig D."/>
            <person name="Lalanne C."/>
            <person name="Gautier V."/>
            <person name="Ament-velasquez S.L."/>
            <person name="Kruys A."/>
            <person name="Hutchinson M.I."/>
            <person name="Powell A.J."/>
            <person name="Barry K."/>
            <person name="Miller A.N."/>
            <person name="Grigoriev I.V."/>
            <person name="Debuchy R."/>
            <person name="Gladieux P."/>
            <person name="Thoren M.H."/>
            <person name="Johannesson H."/>
        </authorList>
    </citation>
    <scope>NUCLEOTIDE SEQUENCE</scope>
    <source>
        <strain evidence="3">SMH3391-2</strain>
    </source>
</reference>
<name>A0AA40CF18_9PEZI</name>
<feature type="region of interest" description="Disordered" evidence="1">
    <location>
        <begin position="1355"/>
        <end position="1390"/>
    </location>
</feature>
<dbReference type="InterPro" id="IPR052208">
    <property type="entry name" value="DmX-like/RAVE_component"/>
</dbReference>
<comment type="caution">
    <text evidence="3">The sequence shown here is derived from an EMBL/GenBank/DDBJ whole genome shotgun (WGS) entry which is preliminary data.</text>
</comment>
<dbReference type="Proteomes" id="UP001174934">
    <property type="component" value="Unassembled WGS sequence"/>
</dbReference>
<sequence length="1390" mass="155631">MKAVLPGKPESRLQALATGYWDSRRVTAYITGNAFSILGEPDTLLQTVYDDDEAPLKAIALDEASGKIAVCTRRAVRIYKPYGHDEDALSWALQSTFTLEQDGYDNKGEGESSTAISLSWGATEELLVAHSSLELYQTSSTPECSWRKRLANPARLASLSYDSAYIASVGQYDRLVKVWRRLSFGSDDVRFDFIYLPHPELVTGIQWRRPHHVDQTIDNVLYTFCVDNQLRIWTGSDSHGQQHLHLWGKVDLAAAIQDRALQGSGTGGVPSLRWAFVMHGRDLSNATEKAVQEGASLDEDVPALEHLIAVANRSPEICVVMDGRGHMSAWALENVGCKTQKSNIFSVAHVTSAEFDFLKGASAALSPHVEVYSYCNTGGHLHILLHFFDGRVEVYRSNIASFFNPNPKAVHMTLQCLWTGHSAPIRKIVRNNSGRAIVSRTGNGQSIIWKHELNSKRTTLSRQVIINHDQHIHRMCLLRKGRFVVFLRHETISLWDSRQSNPLLLAETSYDIPGKPLCLLILPRHKPEEFTTAHIATITSEKQGIVWEVKLPFYSPNDGGNAPAAAVNGNSNGTTHHPQQKQQGAIREFVKFQLEDAGDLAYVLPVDPAGASPVISGFLDVFARDVAISYTHSGRVEFWTARVGHHQQQQTTGEGAGIAEAKVEWLSTSSMETGVASPALVSGSTMKKAALVNATRSALTIWDIRGARLEYNEDFESQHTTIQDLDWTSTPDSQSILAVGFPHRVLLLSQMRFDYLNKGPAWAAVREISIREFTPHPIGDSTWLGDGHLVIGAGNQFFVHDRLFDVGESREVVKESLGVGSLRRGEGGEEKKRGKGKGKWDLFEVVQRLNGPLPVFHPQFLSQCMLAGKIALVHMILLALNKTLMYWVEGEAVDDYLGLEMGVFYGVGVKTTIHKSSAGRDVGEYFSSRRMSYDGDDDSFSEEVAAAITKKLKRIELPQLSSQEQIQLLDIVECAGMVEKQRRSLDENGARFMLFFRQHALRRGYSLQPPWREINWAYHSGSQDILLDFATRRQHGKLRWDSARESGMFMWLTDTAAVRAQFEVIARNEYTKREDEKNPVDCSLYYLALRKKTVLQGLWRIAHGNKEQKATQKLLANNFEDPRWRTAALKNAYALMSRRRYEYAVAFFLLGDHLSEAVSLCLNQLRDLQLAIAVARVYEGDQGPVLRKLLEEEVLAIAAQEGNRWLASWAFWMMHRRDMAVRALVTPVYDLLETPGSPDLKSKSFLTDDPALVILYSQLRQKTLQTLRGASKVTPKAEWEFVLHSARLYDRMGCDLLGLDLVRNWEFLKPNMNMVSGLGGEINPLSLLKRRSSLVVADLPVSPAAVAATQMMMPSEMKSGGGNQKQEKDKKPPTVFEEPDMNSLLDRFGF</sequence>
<dbReference type="GO" id="GO:0007035">
    <property type="term" value="P:vacuolar acidification"/>
    <property type="evidence" value="ECO:0007669"/>
    <property type="project" value="TreeGrafter"/>
</dbReference>